<dbReference type="Gene3D" id="3.30.160.60">
    <property type="entry name" value="Classic Zinc Finger"/>
    <property type="match status" value="6"/>
</dbReference>
<dbReference type="Proteomes" id="UP001219518">
    <property type="component" value="Unassembled WGS sequence"/>
</dbReference>
<feature type="compositionally biased region" description="Basic and acidic residues" evidence="6">
    <location>
        <begin position="808"/>
        <end position="840"/>
    </location>
</feature>
<feature type="domain" description="C2H2-type" evidence="7">
    <location>
        <begin position="289"/>
        <end position="320"/>
    </location>
</feature>
<evidence type="ECO:0000256" key="5">
    <source>
        <dbReference type="PROSITE-ProRule" id="PRU00042"/>
    </source>
</evidence>
<sequence length="1701" mass="190968">MAMTESESEAHLEKITVETPNKLETLPLEKDHSTDHQCKDDILPTDTFPIAPEDVSVNDTEAGTSTVKNDSSQLVASQTTKMDLQLLPSTSHPEREDMDVELQNEGQDEAFRGFESIDDIEIDAEQMLQIVNVISLCEQEGIINANESQLDDIINADQSQLEDIITDQCQLDEITISEEQFQLDESMTENNSMEVQEDLQCSNLLNDISPFDQQRSNGTENQFSDISSNLDQKLNENNSTPDLQLFYQQGQSVTEDQRLMVAEANLRYGIPTVEYEVDHEESPVVEQPYLCTECRQRFSEHDDLEQHLWDHIAAMTGKHPYRCSKCPGRTFSDMKEHKRHHRMGLECDVCGEAFHAAIILADHRMQAHTRSKVYTCKICKMSFTSRAELSQHKERHSKIKFFTCKICSESFQSEVGLSVHMKTHSGSSKIRNFIREKESPSNSSASKAYSCSQCGQDFISIQILDSHLKSEHSKVSESSLSCDVCQKSFLKLEDLKMHKASHSDLKLYKCEHCEASFSQKHAFKEHSQKHREERKCKVCGYLSSSSSRLVKHMRRNHRDKILECKYCSKWFTAKDDLSTHVDKEHKNALKRDKSYSYDQSKLEVKDEKHVPAKEVVDEDSRCESSCTTELSMDDNEGSVSSGHHTSEDKLLGSPIRELSPISESREKLIGLNEAHSLEPLKKKLKEDATPSQVESSKEISKENQASLQHSHKVYDDVQSKSSESSKVKLGEDFKSKSSDYSKDRSKGDKRSDKESSKSKSRHSSKDGSKDDEKSSGTKVQLKGFKIPKLRKSKEINMSESSDQSTEMSEEKGPVQDDNIKEKSRDDKKSRWGEPVPEERGTFAQDSTKLVAEEKRAPIKESPKPSSNKMPLLATPPISKLPLLPTPVSNKIPLLATPRHIKKSRWGEPVKEDTATVWSGPSRMQSVDTTQFVTNESSVDRTVGDQKERNDIARDKSKQIRKSRWGEPLKDGEPILSSSITENSMEDKRLKANQPVKPVEDRKSFTESPSPGQLIENNKVRLNQSSPLLPLPDGNVTKSSTVSYGQTIPSNRLKTSQVPTGKPTEDSRSKPTPMPVGRPAEEARFKSNPSFTAKRTENNNFKSNPLPAGKPREDSRFNSDGAHSGKLTEDPSKSNPVSTGRPTEEFRFDPSVPPPGRPLEESRSKIHPLPVGRPVENSTLKSNGILLGMSAEDDGFKLNPMPVERPLANKIKLNLLPAVRPDDSQLKTNWSLAKNHTEKNRFSSARPTSEEQLELEYKKFEMLLQSSTEKTVTNTELEYKKFEMLLQSSSEKANTNTELEYKKFEMLIQSSSGKAVTDTKSILYNPAKEKGSLSGTDSSMTSYKSLIGPMSDKNKSVVHAQSPDENRSIYSGSPMDMSIADDDSSSDKSVEIIKEDQDEGLTWGASFLEENKLIWGKSFLEDQTSMLHEPLKEKGKEKEKPSLTNPSKVVTKLDKESGKSLRESKPLCSKSLKSKVEDQTKSSSKMPVDIAQSVDHNASQESSADITPPVWLDSSNVKPLEDPSMYYNPSNDEAWDSSSPERDANSPTWATSSMDMAGTVYPPLPPAPWGESSTSQPSAAILYGEQHIHAQINSANSKFLQAKLMEHYSSNSHYSHSAEEENKGSNLSELLEEWVKGNKPDDPVQPHKLERPKGFVPPGVMSNAMKWGESLNHQHREETSGEDKKSNLSDLLEEWLKEHKNG</sequence>
<evidence type="ECO:0000256" key="2">
    <source>
        <dbReference type="ARBA" id="ARBA00022737"/>
    </source>
</evidence>
<dbReference type="PROSITE" id="PS50157">
    <property type="entry name" value="ZINC_FINGER_C2H2_2"/>
    <property type="match status" value="8"/>
</dbReference>
<keyword evidence="4" id="KW-0862">Zinc</keyword>
<feature type="compositionally biased region" description="Basic and acidic residues" evidence="6">
    <location>
        <begin position="850"/>
        <end position="862"/>
    </location>
</feature>
<name>A0AAE1GX91_9NEOP</name>
<feature type="compositionally biased region" description="Basic and acidic residues" evidence="6">
    <location>
        <begin position="712"/>
        <end position="775"/>
    </location>
</feature>
<feature type="compositionally biased region" description="Polar residues" evidence="6">
    <location>
        <begin position="1544"/>
        <end position="1553"/>
    </location>
</feature>
<feature type="compositionally biased region" description="Polar residues" evidence="6">
    <location>
        <begin position="1086"/>
        <end position="1102"/>
    </location>
</feature>
<feature type="region of interest" description="Disordered" evidence="6">
    <location>
        <begin position="1425"/>
        <end position="1574"/>
    </location>
</feature>
<dbReference type="PANTHER" id="PTHR24409">
    <property type="entry name" value="ZINC FINGER PROTEIN 142"/>
    <property type="match status" value="1"/>
</dbReference>
<keyword evidence="9" id="KW-1185">Reference proteome</keyword>
<feature type="domain" description="C2H2-type" evidence="7">
    <location>
        <begin position="374"/>
        <end position="401"/>
    </location>
</feature>
<reference evidence="8" key="2">
    <citation type="journal article" date="2023" name="BMC Genomics">
        <title>Pest status, molecular evolution, and epigenetic factors derived from the genome assembly of Frankliniella fusca, a thysanopteran phytovirus vector.</title>
        <authorList>
            <person name="Catto M.A."/>
            <person name="Labadie P.E."/>
            <person name="Jacobson A.L."/>
            <person name="Kennedy G.G."/>
            <person name="Srinivasan R."/>
            <person name="Hunt B.G."/>
        </authorList>
    </citation>
    <scope>NUCLEOTIDE SEQUENCE</scope>
    <source>
        <strain evidence="8">PL_HMW_Pooled</strain>
    </source>
</reference>
<proteinExistence type="predicted"/>
<dbReference type="Pfam" id="PF13912">
    <property type="entry name" value="zf-C2H2_6"/>
    <property type="match status" value="2"/>
</dbReference>
<evidence type="ECO:0000256" key="3">
    <source>
        <dbReference type="ARBA" id="ARBA00022771"/>
    </source>
</evidence>
<feature type="compositionally biased region" description="Basic and acidic residues" evidence="6">
    <location>
        <begin position="679"/>
        <end position="688"/>
    </location>
</feature>
<feature type="compositionally biased region" description="Basic and acidic residues" evidence="6">
    <location>
        <begin position="904"/>
        <end position="913"/>
    </location>
</feature>
<feature type="compositionally biased region" description="Basic and acidic residues" evidence="6">
    <location>
        <begin position="1671"/>
        <end position="1686"/>
    </location>
</feature>
<evidence type="ECO:0000256" key="1">
    <source>
        <dbReference type="ARBA" id="ARBA00022723"/>
    </source>
</evidence>
<evidence type="ECO:0000256" key="4">
    <source>
        <dbReference type="ARBA" id="ARBA00022833"/>
    </source>
</evidence>
<feature type="compositionally biased region" description="Basic and acidic residues" evidence="6">
    <location>
        <begin position="1428"/>
        <end position="1440"/>
    </location>
</feature>
<keyword evidence="1" id="KW-0479">Metal-binding</keyword>
<feature type="region of interest" description="Disordered" evidence="6">
    <location>
        <begin position="904"/>
        <end position="1178"/>
    </location>
</feature>
<gene>
    <name evidence="8" type="ORF">KUF71_020709</name>
</gene>
<dbReference type="SMART" id="SM00355">
    <property type="entry name" value="ZnF_C2H2"/>
    <property type="match status" value="10"/>
</dbReference>
<feature type="region of interest" description="Disordered" evidence="6">
    <location>
        <begin position="1609"/>
        <end position="1688"/>
    </location>
</feature>
<accession>A0AAE1GX91</accession>
<dbReference type="EMBL" id="JAHWGI010000219">
    <property type="protein sequence ID" value="KAK3911005.1"/>
    <property type="molecule type" value="Genomic_DNA"/>
</dbReference>
<feature type="compositionally biased region" description="Basic and acidic residues" evidence="6">
    <location>
        <begin position="27"/>
        <end position="41"/>
    </location>
</feature>
<protein>
    <submittedName>
        <fullName evidence="8">Zinc finger protein 26</fullName>
    </submittedName>
</protein>
<evidence type="ECO:0000259" key="7">
    <source>
        <dbReference type="PROSITE" id="PS50157"/>
    </source>
</evidence>
<feature type="compositionally biased region" description="Polar residues" evidence="6">
    <location>
        <begin position="915"/>
        <end position="936"/>
    </location>
</feature>
<feature type="domain" description="C2H2-type" evidence="7">
    <location>
        <begin position="449"/>
        <end position="477"/>
    </location>
</feature>
<feature type="compositionally biased region" description="Polar residues" evidence="6">
    <location>
        <begin position="1493"/>
        <end position="1504"/>
    </location>
</feature>
<evidence type="ECO:0000256" key="6">
    <source>
        <dbReference type="SAM" id="MobiDB-lite"/>
    </source>
</evidence>
<feature type="compositionally biased region" description="Basic and acidic residues" evidence="6">
    <location>
        <begin position="937"/>
        <end position="972"/>
    </location>
</feature>
<dbReference type="SUPFAM" id="SSF57667">
    <property type="entry name" value="beta-beta-alpha zinc fingers"/>
    <property type="match status" value="5"/>
</dbReference>
<dbReference type="GO" id="GO:0000981">
    <property type="term" value="F:DNA-binding transcription factor activity, RNA polymerase II-specific"/>
    <property type="evidence" value="ECO:0007669"/>
    <property type="project" value="TreeGrafter"/>
</dbReference>
<feature type="compositionally biased region" description="Polar residues" evidence="6">
    <location>
        <begin position="795"/>
        <end position="806"/>
    </location>
</feature>
<dbReference type="GO" id="GO:0000977">
    <property type="term" value="F:RNA polymerase II transcription regulatory region sequence-specific DNA binding"/>
    <property type="evidence" value="ECO:0007669"/>
    <property type="project" value="TreeGrafter"/>
</dbReference>
<feature type="compositionally biased region" description="Basic and acidic residues" evidence="6">
    <location>
        <begin position="1632"/>
        <end position="1652"/>
    </location>
</feature>
<dbReference type="GO" id="GO:0008270">
    <property type="term" value="F:zinc ion binding"/>
    <property type="evidence" value="ECO:0007669"/>
    <property type="project" value="UniProtKB-KW"/>
</dbReference>
<feature type="domain" description="C2H2-type" evidence="7">
    <location>
        <begin position="508"/>
        <end position="535"/>
    </location>
</feature>
<feature type="domain" description="C2H2-type" evidence="7">
    <location>
        <begin position="562"/>
        <end position="590"/>
    </location>
</feature>
<dbReference type="Pfam" id="PF00096">
    <property type="entry name" value="zf-C2H2"/>
    <property type="match status" value="1"/>
</dbReference>
<dbReference type="PANTHER" id="PTHR24409:SF295">
    <property type="entry name" value="AZ2-RELATED"/>
    <property type="match status" value="1"/>
</dbReference>
<feature type="region of interest" description="Disordered" evidence="6">
    <location>
        <begin position="610"/>
        <end position="658"/>
    </location>
</feature>
<dbReference type="PROSITE" id="PS00028">
    <property type="entry name" value="ZINC_FINGER_C2H2_1"/>
    <property type="match status" value="8"/>
</dbReference>
<feature type="compositionally biased region" description="Basic and acidic residues" evidence="6">
    <location>
        <begin position="610"/>
        <end position="622"/>
    </location>
</feature>
<comment type="caution">
    <text evidence="8">The sequence shown here is derived from an EMBL/GenBank/DDBJ whole genome shotgun (WGS) entry which is preliminary data.</text>
</comment>
<dbReference type="GO" id="GO:0005634">
    <property type="term" value="C:nucleus"/>
    <property type="evidence" value="ECO:0007669"/>
    <property type="project" value="TreeGrafter"/>
</dbReference>
<organism evidence="8 9">
    <name type="scientific">Frankliniella fusca</name>
    <dbReference type="NCBI Taxonomy" id="407009"/>
    <lineage>
        <taxon>Eukaryota</taxon>
        <taxon>Metazoa</taxon>
        <taxon>Ecdysozoa</taxon>
        <taxon>Arthropoda</taxon>
        <taxon>Hexapoda</taxon>
        <taxon>Insecta</taxon>
        <taxon>Pterygota</taxon>
        <taxon>Neoptera</taxon>
        <taxon>Paraneoptera</taxon>
        <taxon>Thysanoptera</taxon>
        <taxon>Terebrantia</taxon>
        <taxon>Thripoidea</taxon>
        <taxon>Thripidae</taxon>
        <taxon>Frankliniella</taxon>
    </lineage>
</organism>
<feature type="compositionally biased region" description="Basic and acidic residues" evidence="6">
    <location>
        <begin position="1450"/>
        <end position="1464"/>
    </location>
</feature>
<reference evidence="8" key="1">
    <citation type="submission" date="2021-07" db="EMBL/GenBank/DDBJ databases">
        <authorList>
            <person name="Catto M.A."/>
            <person name="Jacobson A."/>
            <person name="Kennedy G."/>
            <person name="Labadie P."/>
            <person name="Hunt B.G."/>
            <person name="Srinivasan R."/>
        </authorList>
    </citation>
    <scope>NUCLEOTIDE SEQUENCE</scope>
    <source>
        <strain evidence="8">PL_HMW_Pooled</strain>
        <tissue evidence="8">Head</tissue>
    </source>
</reference>
<keyword evidence="2" id="KW-0677">Repeat</keyword>
<feature type="domain" description="C2H2-type" evidence="7">
    <location>
        <begin position="402"/>
        <end position="429"/>
    </location>
</feature>
<dbReference type="InterPro" id="IPR013087">
    <property type="entry name" value="Znf_C2H2_type"/>
</dbReference>
<feature type="compositionally biased region" description="Polar residues" evidence="6">
    <location>
        <begin position="1035"/>
        <end position="1058"/>
    </location>
</feature>
<feature type="domain" description="C2H2-type" evidence="7">
    <location>
        <begin position="345"/>
        <end position="373"/>
    </location>
</feature>
<evidence type="ECO:0000313" key="8">
    <source>
        <dbReference type="EMBL" id="KAK3911005.1"/>
    </source>
</evidence>
<feature type="domain" description="C2H2-type" evidence="7">
    <location>
        <begin position="480"/>
        <end position="507"/>
    </location>
</feature>
<feature type="region of interest" description="Disordered" evidence="6">
    <location>
        <begin position="679"/>
        <end position="884"/>
    </location>
</feature>
<keyword evidence="3 5" id="KW-0863">Zinc-finger</keyword>
<dbReference type="InterPro" id="IPR036236">
    <property type="entry name" value="Znf_C2H2_sf"/>
</dbReference>
<evidence type="ECO:0000313" key="9">
    <source>
        <dbReference type="Proteomes" id="UP001219518"/>
    </source>
</evidence>
<feature type="region of interest" description="Disordered" evidence="6">
    <location>
        <begin position="1"/>
        <end position="41"/>
    </location>
</feature>